<dbReference type="VEuPathDB" id="VectorBase:HLOH_054018"/>
<dbReference type="Proteomes" id="UP000821853">
    <property type="component" value="Chromosome 8"/>
</dbReference>
<comment type="caution">
    <text evidence="7">The sequence shown here is derived from an EMBL/GenBank/DDBJ whole genome shotgun (WGS) entry which is preliminary data.</text>
</comment>
<keyword evidence="3 6" id="KW-0812">Transmembrane</keyword>
<dbReference type="GO" id="GO:0033013">
    <property type="term" value="P:tetrapyrrole metabolic process"/>
    <property type="evidence" value="ECO:0007669"/>
    <property type="project" value="UniProtKB-ARBA"/>
</dbReference>
<dbReference type="PANTHER" id="PTHR10057">
    <property type="entry name" value="PERIPHERAL-TYPE BENZODIAZEPINE RECEPTOR"/>
    <property type="match status" value="1"/>
</dbReference>
<dbReference type="InterPro" id="IPR004307">
    <property type="entry name" value="TspO_MBR"/>
</dbReference>
<feature type="transmembrane region" description="Helical" evidence="6">
    <location>
        <begin position="76"/>
        <end position="99"/>
    </location>
</feature>
<protein>
    <recommendedName>
        <fullName evidence="9">Peripheral-type benzodiazepine receptor</fullName>
    </recommendedName>
</protein>
<dbReference type="AlphaFoldDB" id="A0A9J6GZ64"/>
<dbReference type="GO" id="GO:0005741">
    <property type="term" value="C:mitochondrial outer membrane"/>
    <property type="evidence" value="ECO:0007669"/>
    <property type="project" value="TreeGrafter"/>
</dbReference>
<name>A0A9J6GZ64_HAELO</name>
<evidence type="ECO:0000256" key="6">
    <source>
        <dbReference type="SAM" id="Phobius"/>
    </source>
</evidence>
<accession>A0A9J6GZ64</accession>
<dbReference type="EMBL" id="JABSTR010000010">
    <property type="protein sequence ID" value="KAH9380730.1"/>
    <property type="molecule type" value="Genomic_DNA"/>
</dbReference>
<reference evidence="7 8" key="1">
    <citation type="journal article" date="2020" name="Cell">
        <title>Large-Scale Comparative Analyses of Tick Genomes Elucidate Their Genetic Diversity and Vector Capacities.</title>
        <authorList>
            <consortium name="Tick Genome and Microbiome Consortium (TIGMIC)"/>
            <person name="Jia N."/>
            <person name="Wang J."/>
            <person name="Shi W."/>
            <person name="Du L."/>
            <person name="Sun Y."/>
            <person name="Zhan W."/>
            <person name="Jiang J.F."/>
            <person name="Wang Q."/>
            <person name="Zhang B."/>
            <person name="Ji P."/>
            <person name="Bell-Sakyi L."/>
            <person name="Cui X.M."/>
            <person name="Yuan T.T."/>
            <person name="Jiang B.G."/>
            <person name="Yang W.F."/>
            <person name="Lam T.T."/>
            <person name="Chang Q.C."/>
            <person name="Ding S.J."/>
            <person name="Wang X.J."/>
            <person name="Zhu J.G."/>
            <person name="Ruan X.D."/>
            <person name="Zhao L."/>
            <person name="Wei J.T."/>
            <person name="Ye R.Z."/>
            <person name="Que T.C."/>
            <person name="Du C.H."/>
            <person name="Zhou Y.H."/>
            <person name="Cheng J.X."/>
            <person name="Dai P.F."/>
            <person name="Guo W.B."/>
            <person name="Han X.H."/>
            <person name="Huang E.J."/>
            <person name="Li L.F."/>
            <person name="Wei W."/>
            <person name="Gao Y.C."/>
            <person name="Liu J.Z."/>
            <person name="Shao H.Z."/>
            <person name="Wang X."/>
            <person name="Wang C.C."/>
            <person name="Yang T.C."/>
            <person name="Huo Q.B."/>
            <person name="Li W."/>
            <person name="Chen H.Y."/>
            <person name="Chen S.E."/>
            <person name="Zhou L.G."/>
            <person name="Ni X.B."/>
            <person name="Tian J.H."/>
            <person name="Sheng Y."/>
            <person name="Liu T."/>
            <person name="Pan Y.S."/>
            <person name="Xia L.Y."/>
            <person name="Li J."/>
            <person name="Zhao F."/>
            <person name="Cao W.C."/>
        </authorList>
    </citation>
    <scope>NUCLEOTIDE SEQUENCE [LARGE SCALE GENOMIC DNA]</scope>
    <source>
        <strain evidence="7">HaeL-2018</strain>
    </source>
</reference>
<dbReference type="CDD" id="cd15904">
    <property type="entry name" value="TSPO_MBR"/>
    <property type="match status" value="1"/>
</dbReference>
<evidence type="ECO:0000256" key="1">
    <source>
        <dbReference type="ARBA" id="ARBA00004141"/>
    </source>
</evidence>
<feature type="transmembrane region" description="Helical" evidence="6">
    <location>
        <begin position="51"/>
        <end position="70"/>
    </location>
</feature>
<keyword evidence="8" id="KW-1185">Reference proteome</keyword>
<proteinExistence type="inferred from homology"/>
<dbReference type="Pfam" id="PF03073">
    <property type="entry name" value="TspO_MBR"/>
    <property type="match status" value="1"/>
</dbReference>
<comment type="subcellular location">
    <subcellularLocation>
        <location evidence="1">Membrane</location>
        <topology evidence="1">Multi-pass membrane protein</topology>
    </subcellularLocation>
</comment>
<keyword evidence="5 6" id="KW-0472">Membrane</keyword>
<gene>
    <name evidence="7" type="ORF">HPB48_008888</name>
</gene>
<evidence type="ECO:0000256" key="4">
    <source>
        <dbReference type="ARBA" id="ARBA00022989"/>
    </source>
</evidence>
<comment type="similarity">
    <text evidence="2">Belongs to the TspO/BZRP family.</text>
</comment>
<dbReference type="OrthoDB" id="8841220at2759"/>
<dbReference type="Gene3D" id="1.20.1260.100">
    <property type="entry name" value="TspO/MBR protein"/>
    <property type="match status" value="1"/>
</dbReference>
<dbReference type="InterPro" id="IPR038330">
    <property type="entry name" value="TspO/MBR-related_sf"/>
</dbReference>
<organism evidence="7 8">
    <name type="scientific">Haemaphysalis longicornis</name>
    <name type="common">Bush tick</name>
    <dbReference type="NCBI Taxonomy" id="44386"/>
    <lineage>
        <taxon>Eukaryota</taxon>
        <taxon>Metazoa</taxon>
        <taxon>Ecdysozoa</taxon>
        <taxon>Arthropoda</taxon>
        <taxon>Chelicerata</taxon>
        <taxon>Arachnida</taxon>
        <taxon>Acari</taxon>
        <taxon>Parasitiformes</taxon>
        <taxon>Ixodida</taxon>
        <taxon>Ixodoidea</taxon>
        <taxon>Ixodidae</taxon>
        <taxon>Haemaphysalinae</taxon>
        <taxon>Haemaphysalis</taxon>
    </lineage>
</organism>
<sequence length="109" mass="12398">MFNLCYPTMGFASYMVYAEEGCRTALKLYGVQLALSWLWVPLLFKQRMMALAFVDSALLVGFSAATLWAFRPVSVGATLVFLPSFLWSVYLMLTSYFVWKRNSIVLKNG</sequence>
<keyword evidence="4 6" id="KW-1133">Transmembrane helix</keyword>
<evidence type="ECO:0000313" key="7">
    <source>
        <dbReference type="EMBL" id="KAH9380730.1"/>
    </source>
</evidence>
<dbReference type="PANTHER" id="PTHR10057:SF0">
    <property type="entry name" value="TRANSLOCATOR PROTEIN"/>
    <property type="match status" value="1"/>
</dbReference>
<evidence type="ECO:0000256" key="3">
    <source>
        <dbReference type="ARBA" id="ARBA00022692"/>
    </source>
</evidence>
<evidence type="ECO:0000313" key="8">
    <source>
        <dbReference type="Proteomes" id="UP000821853"/>
    </source>
</evidence>
<evidence type="ECO:0000256" key="5">
    <source>
        <dbReference type="ARBA" id="ARBA00023136"/>
    </source>
</evidence>
<evidence type="ECO:0000256" key="2">
    <source>
        <dbReference type="ARBA" id="ARBA00007524"/>
    </source>
</evidence>
<evidence type="ECO:0008006" key="9">
    <source>
        <dbReference type="Google" id="ProtNLM"/>
    </source>
</evidence>